<protein>
    <submittedName>
        <fullName evidence="1">Uncharacterized protein</fullName>
    </submittedName>
</protein>
<organism evidence="1 2">
    <name type="scientific">Lasiodiplodia mahajangana</name>
    <dbReference type="NCBI Taxonomy" id="1108764"/>
    <lineage>
        <taxon>Eukaryota</taxon>
        <taxon>Fungi</taxon>
        <taxon>Dikarya</taxon>
        <taxon>Ascomycota</taxon>
        <taxon>Pezizomycotina</taxon>
        <taxon>Dothideomycetes</taxon>
        <taxon>Dothideomycetes incertae sedis</taxon>
        <taxon>Botryosphaeriales</taxon>
        <taxon>Botryosphaeriaceae</taxon>
        <taxon>Lasiodiplodia</taxon>
    </lineage>
</organism>
<evidence type="ECO:0000313" key="2">
    <source>
        <dbReference type="Proteomes" id="UP001153332"/>
    </source>
</evidence>
<evidence type="ECO:0000313" key="1">
    <source>
        <dbReference type="EMBL" id="KAJ8119393.1"/>
    </source>
</evidence>
<proteinExistence type="predicted"/>
<dbReference type="Proteomes" id="UP001153332">
    <property type="component" value="Unassembled WGS sequence"/>
</dbReference>
<name>A0ACC2IW61_9PEZI</name>
<keyword evidence="2" id="KW-1185">Reference proteome</keyword>
<comment type="caution">
    <text evidence="1">The sequence shown here is derived from an EMBL/GenBank/DDBJ whole genome shotgun (WGS) entry which is preliminary data.</text>
</comment>
<reference evidence="1" key="1">
    <citation type="submission" date="2022-12" db="EMBL/GenBank/DDBJ databases">
        <title>Genome Sequence of Lasiodiplodia mahajangana.</title>
        <authorList>
            <person name="Buettner E."/>
        </authorList>
    </citation>
    <scope>NUCLEOTIDE SEQUENCE</scope>
    <source>
        <strain evidence="1">VT137</strain>
    </source>
</reference>
<gene>
    <name evidence="1" type="ORF">O1611_g10619</name>
</gene>
<sequence length="112" mass="12186">MAISAPTTAVRGNVTAKLNFTRPLAEGQLAFNYVDTPPAGEPQNNLEKTSEEVEITDIRGHPGCARVKGEGLRRRRVHQGKLLPGGRAAAPGQHPGEQPHFPLRPHHPPRRP</sequence>
<accession>A0ACC2IW61</accession>
<dbReference type="EMBL" id="JAPUUL010004434">
    <property type="protein sequence ID" value="KAJ8119393.1"/>
    <property type="molecule type" value="Genomic_DNA"/>
</dbReference>